<sequence length="165" mass="18193">MFRKMACAASSGPCYTRRGSRSAGTAVVQVLLAVIKAATANLTQMESNYLSEPVRSPARCTTASRARATPTVAVGREWQHSGSLREYFIRCLEHPDCRMGRGLFIAVLQQVPQLLHKLSHDEQQRAYLLQRGDEQGHVTLSDVDGAGLLEEGLLRTTQLTLRRAV</sequence>
<dbReference type="RefSeq" id="XP_042926343.1">
    <property type="nucleotide sequence ID" value="XM_043061214.1"/>
</dbReference>
<protein>
    <submittedName>
        <fullName evidence="1">Uncharacterized protein</fullName>
    </submittedName>
</protein>
<dbReference type="InParanoid" id="A0A2K3DYH0"/>
<proteinExistence type="predicted"/>
<gene>
    <name evidence="1" type="ORF">CHLRE_03g193576v5</name>
</gene>
<accession>A0A2K3DYH0</accession>
<name>A0A2K3DYH0_CHLRE</name>
<reference evidence="1 2" key="1">
    <citation type="journal article" date="2007" name="Science">
        <title>The Chlamydomonas genome reveals the evolution of key animal and plant functions.</title>
        <authorList>
            <person name="Merchant S.S."/>
            <person name="Prochnik S.E."/>
            <person name="Vallon O."/>
            <person name="Harris E.H."/>
            <person name="Karpowicz S.J."/>
            <person name="Witman G.B."/>
            <person name="Terry A."/>
            <person name="Salamov A."/>
            <person name="Fritz-Laylin L.K."/>
            <person name="Marechal-Drouard L."/>
            <person name="Marshall W.F."/>
            <person name="Qu L.H."/>
            <person name="Nelson D.R."/>
            <person name="Sanderfoot A.A."/>
            <person name="Spalding M.H."/>
            <person name="Kapitonov V.V."/>
            <person name="Ren Q."/>
            <person name="Ferris P."/>
            <person name="Lindquist E."/>
            <person name="Shapiro H."/>
            <person name="Lucas S.M."/>
            <person name="Grimwood J."/>
            <person name="Schmutz J."/>
            <person name="Cardol P."/>
            <person name="Cerutti H."/>
            <person name="Chanfreau G."/>
            <person name="Chen C.L."/>
            <person name="Cognat V."/>
            <person name="Croft M.T."/>
            <person name="Dent R."/>
            <person name="Dutcher S."/>
            <person name="Fernandez E."/>
            <person name="Fukuzawa H."/>
            <person name="Gonzalez-Ballester D."/>
            <person name="Gonzalez-Halphen D."/>
            <person name="Hallmann A."/>
            <person name="Hanikenne M."/>
            <person name="Hippler M."/>
            <person name="Inwood W."/>
            <person name="Jabbari K."/>
            <person name="Kalanon M."/>
            <person name="Kuras R."/>
            <person name="Lefebvre P.A."/>
            <person name="Lemaire S.D."/>
            <person name="Lobanov A.V."/>
            <person name="Lohr M."/>
            <person name="Manuell A."/>
            <person name="Meier I."/>
            <person name="Mets L."/>
            <person name="Mittag M."/>
            <person name="Mittelmeier T."/>
            <person name="Moroney J.V."/>
            <person name="Moseley J."/>
            <person name="Napoli C."/>
            <person name="Nedelcu A.M."/>
            <person name="Niyogi K."/>
            <person name="Novoselov S.V."/>
            <person name="Paulsen I.T."/>
            <person name="Pazour G."/>
            <person name="Purton S."/>
            <person name="Ral J.P."/>
            <person name="Riano-Pachon D.M."/>
            <person name="Riekhof W."/>
            <person name="Rymarquis L."/>
            <person name="Schroda M."/>
            <person name="Stern D."/>
            <person name="Umen J."/>
            <person name="Willows R."/>
            <person name="Wilson N."/>
            <person name="Zimmer S.L."/>
            <person name="Allmer J."/>
            <person name="Balk J."/>
            <person name="Bisova K."/>
            <person name="Chen C.J."/>
            <person name="Elias M."/>
            <person name="Gendler K."/>
            <person name="Hauser C."/>
            <person name="Lamb M.R."/>
            <person name="Ledford H."/>
            <person name="Long J.C."/>
            <person name="Minagawa J."/>
            <person name="Page M.D."/>
            <person name="Pan J."/>
            <person name="Pootakham W."/>
            <person name="Roje S."/>
            <person name="Rose A."/>
            <person name="Stahlberg E."/>
            <person name="Terauchi A.M."/>
            <person name="Yang P."/>
            <person name="Ball S."/>
            <person name="Bowler C."/>
            <person name="Dieckmann C.L."/>
            <person name="Gladyshev V.N."/>
            <person name="Green P."/>
            <person name="Jorgensen R."/>
            <person name="Mayfield S."/>
            <person name="Mueller-Roeber B."/>
            <person name="Rajamani S."/>
            <person name="Sayre R.T."/>
            <person name="Brokstein P."/>
            <person name="Dubchak I."/>
            <person name="Goodstein D."/>
            <person name="Hornick L."/>
            <person name="Huang Y.W."/>
            <person name="Jhaveri J."/>
            <person name="Luo Y."/>
            <person name="Martinez D."/>
            <person name="Ngau W.C."/>
            <person name="Otillar B."/>
            <person name="Poliakov A."/>
            <person name="Porter A."/>
            <person name="Szajkowski L."/>
            <person name="Werner G."/>
            <person name="Zhou K."/>
            <person name="Grigoriev I.V."/>
            <person name="Rokhsar D.S."/>
            <person name="Grossman A.R."/>
        </authorList>
    </citation>
    <scope>NUCLEOTIDE SEQUENCE [LARGE SCALE GENOMIC DNA]</scope>
    <source>
        <strain evidence="2">CC-503</strain>
    </source>
</reference>
<dbReference type="KEGG" id="cre:CHLRE_03g193576v5"/>
<dbReference type="EMBL" id="CM008964">
    <property type="protein sequence ID" value="PNW85582.1"/>
    <property type="molecule type" value="Genomic_DNA"/>
</dbReference>
<evidence type="ECO:0000313" key="2">
    <source>
        <dbReference type="Proteomes" id="UP000006906"/>
    </source>
</evidence>
<evidence type="ECO:0000313" key="1">
    <source>
        <dbReference type="EMBL" id="PNW85582.1"/>
    </source>
</evidence>
<keyword evidence="2" id="KW-1185">Reference proteome</keyword>
<organism evidence="1 2">
    <name type="scientific">Chlamydomonas reinhardtii</name>
    <name type="common">Chlamydomonas smithii</name>
    <dbReference type="NCBI Taxonomy" id="3055"/>
    <lineage>
        <taxon>Eukaryota</taxon>
        <taxon>Viridiplantae</taxon>
        <taxon>Chlorophyta</taxon>
        <taxon>core chlorophytes</taxon>
        <taxon>Chlorophyceae</taxon>
        <taxon>CS clade</taxon>
        <taxon>Chlamydomonadales</taxon>
        <taxon>Chlamydomonadaceae</taxon>
        <taxon>Chlamydomonas</taxon>
    </lineage>
</organism>
<dbReference type="Proteomes" id="UP000006906">
    <property type="component" value="Chromosome 3"/>
</dbReference>
<dbReference type="GeneID" id="5718703"/>
<dbReference type="Gramene" id="PNW85582">
    <property type="protein sequence ID" value="PNW85582"/>
    <property type="gene ID" value="CHLRE_03g193576v5"/>
</dbReference>
<dbReference type="AlphaFoldDB" id="A0A2K3DYH0"/>